<organism evidence="2 3">
    <name type="scientific">Desulfitobacterium dichloroeliminans (strain LMG P-21439 / DCA1)</name>
    <dbReference type="NCBI Taxonomy" id="871963"/>
    <lineage>
        <taxon>Bacteria</taxon>
        <taxon>Bacillati</taxon>
        <taxon>Bacillota</taxon>
        <taxon>Clostridia</taxon>
        <taxon>Eubacteriales</taxon>
        <taxon>Desulfitobacteriaceae</taxon>
        <taxon>Desulfitobacterium</taxon>
    </lineage>
</organism>
<dbReference type="InterPro" id="IPR025536">
    <property type="entry name" value="DUF4422"/>
</dbReference>
<feature type="domain" description="DUF4422" evidence="1">
    <location>
        <begin position="7"/>
        <end position="247"/>
    </location>
</feature>
<sequence>MGKNIIKIYVSCHKDYYVPIHPLLYPIQVGAALSPRRLEGMLYDDTGDSISLKNKSYCELTAQYWVWKNDKADYVGFFHYRRYLCFDERYLVDLNTQSSHKPVIPYKIFDEPTPETLDALKFNVEGLSRLISRYEVIAPIAEEMYVSIYNHYKDTAFNFIEDLDLILSIISEKFPNFTESANEYMNNTKHYFCNMFIMKKEIFNSYCAWLFSILTEFDRIADYSKYSGKASRVDGFLGERLFGIYYTWLKKQPHVCYAELPRAHFEAFQGETDNFSQMKRIYTLLPPGTRRRALVKKLLNGVRGS</sequence>
<reference evidence="3" key="1">
    <citation type="submission" date="2012-02" db="EMBL/GenBank/DDBJ databases">
        <title>Complete sequence of Desulfitobacterium dichloroeliminans LMG P-21439.</title>
        <authorList>
            <person name="Lucas S."/>
            <person name="Han J."/>
            <person name="Lapidus A."/>
            <person name="Cheng J.-F."/>
            <person name="Goodwin L."/>
            <person name="Pitluck S."/>
            <person name="Peters L."/>
            <person name="Ovchinnikova G."/>
            <person name="Teshima H."/>
            <person name="Detter J.C."/>
            <person name="Han C."/>
            <person name="Tapia R."/>
            <person name="Land M."/>
            <person name="Hauser L."/>
            <person name="Kyrpides N."/>
            <person name="Ivanova N."/>
            <person name="Pagani I."/>
            <person name="Kruse T."/>
            <person name="de Vos W.M."/>
            <person name="Boon N."/>
            <person name="Smidt H."/>
            <person name="Woyke T."/>
        </authorList>
    </citation>
    <scope>NUCLEOTIDE SEQUENCE [LARGE SCALE GENOMIC DNA]</scope>
    <source>
        <strain evidence="3">LMG P-21439 / DCA1</strain>
    </source>
</reference>
<keyword evidence="3" id="KW-1185">Reference proteome</keyword>
<dbReference type="AlphaFoldDB" id="L0FBJ7"/>
<dbReference type="eggNOG" id="COG1442">
    <property type="taxonomic scope" value="Bacteria"/>
</dbReference>
<dbReference type="RefSeq" id="WP_015263542.1">
    <property type="nucleotide sequence ID" value="NC_019903.1"/>
</dbReference>
<evidence type="ECO:0000313" key="2">
    <source>
        <dbReference type="EMBL" id="AGA70582.1"/>
    </source>
</evidence>
<gene>
    <name evidence="2" type="ordered locus">Desdi_3188</name>
</gene>
<evidence type="ECO:0000313" key="3">
    <source>
        <dbReference type="Proteomes" id="UP000010797"/>
    </source>
</evidence>
<proteinExistence type="predicted"/>
<dbReference type="Proteomes" id="UP000010797">
    <property type="component" value="Chromosome"/>
</dbReference>
<name>L0FBJ7_DESDL</name>
<dbReference type="STRING" id="871963.Desdi_3188"/>
<protein>
    <recommendedName>
        <fullName evidence="1">DUF4422 domain-containing protein</fullName>
    </recommendedName>
</protein>
<evidence type="ECO:0000259" key="1">
    <source>
        <dbReference type="Pfam" id="PF14393"/>
    </source>
</evidence>
<dbReference type="OrthoDB" id="9798746at2"/>
<accession>L0FBJ7</accession>
<dbReference type="Pfam" id="PF14393">
    <property type="entry name" value="DUF4422"/>
    <property type="match status" value="1"/>
</dbReference>
<dbReference type="HOGENOM" id="CLU_065769_1_0_9"/>
<dbReference type="EMBL" id="CP003344">
    <property type="protein sequence ID" value="AGA70582.1"/>
    <property type="molecule type" value="Genomic_DNA"/>
</dbReference>
<dbReference type="KEGG" id="ddl:Desdi_3188"/>